<sequence>METSKSSRNCESTSFNSLGWSLIKLCRESGSQFSALVHVRLDCYCGDELYSLILNDRYLPTINSIPLISQQALQLSSSGLGSLCGSCRSAEHHCALNTGG</sequence>
<accession>A0A8T0HI53</accession>
<dbReference type="EMBL" id="CM026427">
    <property type="protein sequence ID" value="KAG0569052.1"/>
    <property type="molecule type" value="Genomic_DNA"/>
</dbReference>
<name>A0A8T0HI53_CERPU</name>
<organism evidence="1 2">
    <name type="scientific">Ceratodon purpureus</name>
    <name type="common">Fire moss</name>
    <name type="synonym">Dicranum purpureum</name>
    <dbReference type="NCBI Taxonomy" id="3225"/>
    <lineage>
        <taxon>Eukaryota</taxon>
        <taxon>Viridiplantae</taxon>
        <taxon>Streptophyta</taxon>
        <taxon>Embryophyta</taxon>
        <taxon>Bryophyta</taxon>
        <taxon>Bryophytina</taxon>
        <taxon>Bryopsida</taxon>
        <taxon>Dicranidae</taxon>
        <taxon>Pseudoditrichales</taxon>
        <taxon>Ditrichaceae</taxon>
        <taxon>Ceratodon</taxon>
    </lineage>
</organism>
<dbReference type="Proteomes" id="UP000822688">
    <property type="component" value="Chromosome 6"/>
</dbReference>
<protein>
    <submittedName>
        <fullName evidence="1">Uncharacterized protein</fullName>
    </submittedName>
</protein>
<evidence type="ECO:0000313" key="1">
    <source>
        <dbReference type="EMBL" id="KAG0569052.1"/>
    </source>
</evidence>
<reference evidence="1 2" key="1">
    <citation type="submission" date="2020-06" db="EMBL/GenBank/DDBJ databases">
        <title>WGS assembly of Ceratodon purpureus strain R40.</title>
        <authorList>
            <person name="Carey S.B."/>
            <person name="Jenkins J."/>
            <person name="Shu S."/>
            <person name="Lovell J.T."/>
            <person name="Sreedasyam A."/>
            <person name="Maumus F."/>
            <person name="Tiley G.P."/>
            <person name="Fernandez-Pozo N."/>
            <person name="Barry K."/>
            <person name="Chen C."/>
            <person name="Wang M."/>
            <person name="Lipzen A."/>
            <person name="Daum C."/>
            <person name="Saski C.A."/>
            <person name="Payton A.C."/>
            <person name="Mcbreen J.C."/>
            <person name="Conrad R.E."/>
            <person name="Kollar L.M."/>
            <person name="Olsson S."/>
            <person name="Huttunen S."/>
            <person name="Landis J.B."/>
            <person name="Wickett N.J."/>
            <person name="Johnson M.G."/>
            <person name="Rensing S.A."/>
            <person name="Grimwood J."/>
            <person name="Schmutz J."/>
            <person name="Mcdaniel S.F."/>
        </authorList>
    </citation>
    <scope>NUCLEOTIDE SEQUENCE [LARGE SCALE GENOMIC DNA]</scope>
    <source>
        <strain evidence="1 2">R40</strain>
    </source>
</reference>
<proteinExistence type="predicted"/>
<dbReference type="AlphaFoldDB" id="A0A8T0HI53"/>
<gene>
    <name evidence="1" type="ORF">KC19_6G061900</name>
</gene>
<comment type="caution">
    <text evidence="1">The sequence shown here is derived from an EMBL/GenBank/DDBJ whole genome shotgun (WGS) entry which is preliminary data.</text>
</comment>
<evidence type="ECO:0000313" key="2">
    <source>
        <dbReference type="Proteomes" id="UP000822688"/>
    </source>
</evidence>
<keyword evidence="2" id="KW-1185">Reference proteome</keyword>